<reference evidence="9 10" key="1">
    <citation type="submission" date="2017-11" db="EMBL/GenBank/DDBJ databases">
        <title>The genome sequence of Pantoea rodasii DSM 26611.</title>
        <authorList>
            <person name="Gao J."/>
            <person name="Mao X."/>
            <person name="Sun J."/>
        </authorList>
    </citation>
    <scope>NUCLEOTIDE SEQUENCE [LARGE SCALE GENOMIC DNA]</scope>
    <source>
        <strain evidence="9 10">DSM 26611</strain>
    </source>
</reference>
<dbReference type="GO" id="GO:0006508">
    <property type="term" value="P:proteolysis"/>
    <property type="evidence" value="ECO:0007669"/>
    <property type="project" value="UniProtKB-KW"/>
</dbReference>
<dbReference type="AlphaFoldDB" id="A0A2M9WHZ7"/>
<keyword evidence="10" id="KW-1185">Reference proteome</keyword>
<name>A0A2M9WHZ7_9GAMM</name>
<evidence type="ECO:0000256" key="4">
    <source>
        <dbReference type="ARBA" id="ARBA00022801"/>
    </source>
</evidence>
<evidence type="ECO:0000256" key="7">
    <source>
        <dbReference type="ARBA" id="ARBA00023239"/>
    </source>
</evidence>
<evidence type="ECO:0000256" key="3">
    <source>
        <dbReference type="ARBA" id="ARBA00022763"/>
    </source>
</evidence>
<comment type="similarity">
    <text evidence="1 8">Belongs to the SOS response-associated peptidase family.</text>
</comment>
<keyword evidence="3" id="KW-0227">DNA damage</keyword>
<dbReference type="InterPro" id="IPR036590">
    <property type="entry name" value="SRAP-like"/>
</dbReference>
<comment type="caution">
    <text evidence="9">The sequence shown here is derived from an EMBL/GenBank/DDBJ whole genome shotgun (WGS) entry which is preliminary data.</text>
</comment>
<dbReference type="GO" id="GO:0016829">
    <property type="term" value="F:lyase activity"/>
    <property type="evidence" value="ECO:0007669"/>
    <property type="project" value="UniProtKB-KW"/>
</dbReference>
<evidence type="ECO:0000256" key="8">
    <source>
        <dbReference type="RuleBase" id="RU364100"/>
    </source>
</evidence>
<keyword evidence="2 8" id="KW-0645">Protease</keyword>
<evidence type="ECO:0000256" key="5">
    <source>
        <dbReference type="ARBA" id="ARBA00023124"/>
    </source>
</evidence>
<evidence type="ECO:0000256" key="2">
    <source>
        <dbReference type="ARBA" id="ARBA00022670"/>
    </source>
</evidence>
<proteinExistence type="inferred from homology"/>
<dbReference type="OrthoDB" id="6192129at2"/>
<keyword evidence="4 8" id="KW-0378">Hydrolase</keyword>
<evidence type="ECO:0000256" key="6">
    <source>
        <dbReference type="ARBA" id="ARBA00023125"/>
    </source>
</evidence>
<keyword evidence="6" id="KW-0238">DNA-binding</keyword>
<dbReference type="Proteomes" id="UP000232062">
    <property type="component" value="Unassembled WGS sequence"/>
</dbReference>
<dbReference type="GO" id="GO:0008233">
    <property type="term" value="F:peptidase activity"/>
    <property type="evidence" value="ECO:0007669"/>
    <property type="project" value="UniProtKB-KW"/>
</dbReference>
<dbReference type="SUPFAM" id="SSF143081">
    <property type="entry name" value="BB1717-like"/>
    <property type="match status" value="1"/>
</dbReference>
<keyword evidence="5" id="KW-0190">Covalent protein-DNA linkage</keyword>
<dbReference type="GO" id="GO:0003697">
    <property type="term" value="F:single-stranded DNA binding"/>
    <property type="evidence" value="ECO:0007669"/>
    <property type="project" value="InterPro"/>
</dbReference>
<dbReference type="GO" id="GO:0106300">
    <property type="term" value="P:protein-DNA covalent cross-linking repair"/>
    <property type="evidence" value="ECO:0007669"/>
    <property type="project" value="InterPro"/>
</dbReference>
<dbReference type="RefSeq" id="WP_100700154.1">
    <property type="nucleotide sequence ID" value="NZ_PIQI01000005.1"/>
</dbReference>
<dbReference type="EC" id="3.4.-.-" evidence="8"/>
<dbReference type="PANTHER" id="PTHR13604">
    <property type="entry name" value="DC12-RELATED"/>
    <property type="match status" value="1"/>
</dbReference>
<dbReference type="EMBL" id="PIQI01000005">
    <property type="protein sequence ID" value="PJZ07163.1"/>
    <property type="molecule type" value="Genomic_DNA"/>
</dbReference>
<organism evidence="9 10">
    <name type="scientific">Pantoea rodasii</name>
    <dbReference type="NCBI Taxonomy" id="1076549"/>
    <lineage>
        <taxon>Bacteria</taxon>
        <taxon>Pseudomonadati</taxon>
        <taxon>Pseudomonadota</taxon>
        <taxon>Gammaproteobacteria</taxon>
        <taxon>Enterobacterales</taxon>
        <taxon>Erwiniaceae</taxon>
        <taxon>Pantoea</taxon>
    </lineage>
</organism>
<accession>A0A2M9WHZ7</accession>
<dbReference type="Gene3D" id="3.90.1680.10">
    <property type="entry name" value="SOS response associated peptidase-like"/>
    <property type="match status" value="1"/>
</dbReference>
<gene>
    <name evidence="9" type="ORF">PRCB_02330</name>
</gene>
<dbReference type="Pfam" id="PF02586">
    <property type="entry name" value="SRAP"/>
    <property type="match status" value="1"/>
</dbReference>
<dbReference type="InterPro" id="IPR003738">
    <property type="entry name" value="SRAP"/>
</dbReference>
<evidence type="ECO:0000313" key="9">
    <source>
        <dbReference type="EMBL" id="PJZ07163.1"/>
    </source>
</evidence>
<keyword evidence="7" id="KW-0456">Lyase</keyword>
<evidence type="ECO:0000313" key="10">
    <source>
        <dbReference type="Proteomes" id="UP000232062"/>
    </source>
</evidence>
<evidence type="ECO:0000256" key="1">
    <source>
        <dbReference type="ARBA" id="ARBA00008136"/>
    </source>
</evidence>
<sequence length="224" mass="25434">MCGRFAQYNSRNDFFEALGIGSEELTYDAEPIGRYNVSPGTKVLLLNERNGDLKFDPVYWGYGPEWWDKPPLINARSETAATGRMFKPLWEHGRAIVPASGWFEWKRDGDQKQPYFIYQRDKEPLFFLAIGKPPFDREHGQEGFVIVTAASNQGMVDIHDRRPLVLRADAVREWLSQDTSPARAAEIAHDSALPETDFTWHPVATKVGNVHNQGPDIIRCINGS</sequence>
<protein>
    <recommendedName>
        <fullName evidence="8">Abasic site processing protein</fullName>
        <ecNumber evidence="8">3.4.-.-</ecNumber>
    </recommendedName>
</protein>
<dbReference type="PANTHER" id="PTHR13604:SF0">
    <property type="entry name" value="ABASIC SITE PROCESSING PROTEIN HMCES"/>
    <property type="match status" value="1"/>
</dbReference>